<keyword evidence="2" id="KW-1185">Reference proteome</keyword>
<dbReference type="Proteomes" id="UP000243579">
    <property type="component" value="Unassembled WGS sequence"/>
</dbReference>
<comment type="caution">
    <text evidence="1">The sequence shown here is derived from an EMBL/GenBank/DDBJ whole genome shotgun (WGS) entry which is preliminary data.</text>
</comment>
<reference evidence="1 2" key="1">
    <citation type="journal article" date="2014" name="Genome Biol. Evol.">
        <title>The secreted proteins of Achlya hypogyna and Thraustotheca clavata identify the ancestral oomycete secretome and reveal gene acquisitions by horizontal gene transfer.</title>
        <authorList>
            <person name="Misner I."/>
            <person name="Blouin N."/>
            <person name="Leonard G."/>
            <person name="Richards T.A."/>
            <person name="Lane C.E."/>
        </authorList>
    </citation>
    <scope>NUCLEOTIDE SEQUENCE [LARGE SCALE GENOMIC DNA]</scope>
    <source>
        <strain evidence="1 2">ATCC 48635</strain>
    </source>
</reference>
<dbReference type="InterPro" id="IPR036770">
    <property type="entry name" value="Ankyrin_rpt-contain_sf"/>
</dbReference>
<dbReference type="PANTHER" id="PTHR46586">
    <property type="entry name" value="ANKYRIN REPEAT-CONTAINING PROTEIN"/>
    <property type="match status" value="1"/>
</dbReference>
<dbReference type="InterPro" id="IPR002110">
    <property type="entry name" value="Ankyrin_rpt"/>
</dbReference>
<sequence length="729" mass="80548">MADLSVDFSNQMMGWFVVQGCLDLHVVGHSPIIIVMAISVIKDCDLFLLIVKYQYGLPLRVRRVLALAEQVIIKPCFNTAPYFPSAYLSNFPPPYADLEYIKRVSSPSGSIFNYSLFLSGNYAAPALPLHLAIVEGILDHVQHLAAWEPAWVSHESVSLAAMCGRLQILQHLAKLPGGAPTADAMNLAAMTGYLDVVEWMHGLPDGPGCMAQAIDGAAAHGHVNVVAFLHEHRSGGCTAESFKKAICSGHAAVVDYVLSKRVPILAEPTVHSAKVRYYRQAPDSDHFRTLRVLKAHGALTHLDWMVVHYAVLSHDGREALQFLCAWDAWRIDSQALNSVIKTKDRKCIEYALRRLLQDNDRWPVESLGEDGCLWDLKEELPWARWTPRDSTNCLWRTYSISMDVAACLGDLPTVELLHRLSLDCCSEKALVYACARGHLDVAKWLYANRSRNYTLDAMVLAAVGGHLPIVKWLHTACRVPSSEDALVAAADRGDIVMLMYLVSLPTTVDPSQGGLGTTRHACTPDEITYYQKGGLAVDVAAARGHLSVIQLLSRRRPILSTTSGMLRSFITRGSRTSSPLCSLPRRASTAAMNLAAANGHQEIVQYLHEHRKEGCTAEAFHGAISGGHDGILEFLATHYTSVVTDRGHLYEAAARRGNVATMKTLWLLLPIKLTPELGARMVETTATYGHLDLMKWLIETKGLRYTQNALEYAQSYGHKRVVKYLTESR</sequence>
<dbReference type="Pfam" id="PF12796">
    <property type="entry name" value="Ank_2"/>
    <property type="match status" value="1"/>
</dbReference>
<dbReference type="InterPro" id="IPR052050">
    <property type="entry name" value="SecEffector_AnkRepeat"/>
</dbReference>
<dbReference type="PANTHER" id="PTHR46586:SF3">
    <property type="entry name" value="ANKYRIN REPEAT-CONTAINING PROTEIN"/>
    <property type="match status" value="1"/>
</dbReference>
<evidence type="ECO:0000313" key="1">
    <source>
        <dbReference type="EMBL" id="OQR89082.1"/>
    </source>
</evidence>
<gene>
    <name evidence="1" type="ORF">ACHHYP_06479</name>
</gene>
<accession>A0A1V9YTI7</accession>
<dbReference type="EMBL" id="JNBR01000943">
    <property type="protein sequence ID" value="OQR89082.1"/>
    <property type="molecule type" value="Genomic_DNA"/>
</dbReference>
<protein>
    <submittedName>
        <fullName evidence="1">Uncharacterized protein</fullName>
    </submittedName>
</protein>
<proteinExistence type="predicted"/>
<dbReference type="AlphaFoldDB" id="A0A1V9YTI7"/>
<organism evidence="1 2">
    <name type="scientific">Achlya hypogyna</name>
    <name type="common">Oomycete</name>
    <name type="synonym">Protoachlya hypogyna</name>
    <dbReference type="NCBI Taxonomy" id="1202772"/>
    <lineage>
        <taxon>Eukaryota</taxon>
        <taxon>Sar</taxon>
        <taxon>Stramenopiles</taxon>
        <taxon>Oomycota</taxon>
        <taxon>Saprolegniomycetes</taxon>
        <taxon>Saprolegniales</taxon>
        <taxon>Achlyaceae</taxon>
        <taxon>Achlya</taxon>
    </lineage>
</organism>
<evidence type="ECO:0000313" key="2">
    <source>
        <dbReference type="Proteomes" id="UP000243579"/>
    </source>
</evidence>
<dbReference type="STRING" id="1202772.A0A1V9YTI7"/>
<dbReference type="SUPFAM" id="SSF48403">
    <property type="entry name" value="Ankyrin repeat"/>
    <property type="match status" value="2"/>
</dbReference>
<dbReference type="Gene3D" id="1.25.40.20">
    <property type="entry name" value="Ankyrin repeat-containing domain"/>
    <property type="match status" value="3"/>
</dbReference>
<name>A0A1V9YTI7_ACHHY</name>
<dbReference type="OrthoDB" id="194358at2759"/>